<evidence type="ECO:0000256" key="4">
    <source>
        <dbReference type="ARBA" id="ARBA00025338"/>
    </source>
</evidence>
<name>A0A653BEU8_CALMS</name>
<keyword evidence="3" id="KW-0962">Peroxisome biogenesis</keyword>
<dbReference type="PANTHER" id="PTHR28080:SF1">
    <property type="entry name" value="PEROXISOMAL BIOGENESIS FACTOR 3"/>
    <property type="match status" value="1"/>
</dbReference>
<dbReference type="Pfam" id="PF04882">
    <property type="entry name" value="Peroxin-3"/>
    <property type="match status" value="1"/>
</dbReference>
<evidence type="ECO:0000313" key="6">
    <source>
        <dbReference type="EMBL" id="VEN34112.1"/>
    </source>
</evidence>
<sequence>MSTFSKIRGFFSRHKNKFIVSGALLVGSVYLTKYAQQRLKEWQEKETTEFIERNRKLNHFESIARTSNQTIANLSGALYEVISKHFNTGDIVENIKKNPEAKVELWNKLKISVFSKTATIIYSTVMLMVTLKIQLSIIGGYLYRDPNSMSIELQEKYLSLCQKFLDNSINKIVKLVEKEMEKLLQGIELTKRLKLSDLEAIFWSLQTSLASHDQSPIENFKNYIINDVESTSGTHEKLLLETADLLESDEVKSITTHCVNRSFILLGDQLAEFYNANASMDSSIGDGFQNPFNEAKPLAKLIPILNGLLSKQSFPYLLVQNLSLNDKLSTLSANIYESYL</sequence>
<protein>
    <recommendedName>
        <fullName evidence="2">Peroxisomal biogenesis factor 3</fullName>
    </recommendedName>
    <alternativeName>
        <fullName evidence="5">Peroxisomal assembly protein PEX3</fullName>
    </alternativeName>
</protein>
<evidence type="ECO:0000256" key="3">
    <source>
        <dbReference type="ARBA" id="ARBA00022593"/>
    </source>
</evidence>
<dbReference type="InterPro" id="IPR006966">
    <property type="entry name" value="Peroxin-3"/>
</dbReference>
<dbReference type="EMBL" id="CAACVG010000442">
    <property type="protein sequence ID" value="VEN34112.1"/>
    <property type="molecule type" value="Genomic_DNA"/>
</dbReference>
<dbReference type="OrthoDB" id="45930at2759"/>
<comment type="subunit">
    <text evidence="1">Interacts with PEX19.</text>
</comment>
<evidence type="ECO:0000313" key="7">
    <source>
        <dbReference type="Proteomes" id="UP000410492"/>
    </source>
</evidence>
<accession>A0A653BEU8</accession>
<keyword evidence="7" id="KW-1185">Reference proteome</keyword>
<dbReference type="GO" id="GO:0005778">
    <property type="term" value="C:peroxisomal membrane"/>
    <property type="evidence" value="ECO:0007669"/>
    <property type="project" value="InterPro"/>
</dbReference>
<evidence type="ECO:0000256" key="5">
    <source>
        <dbReference type="ARBA" id="ARBA00029630"/>
    </source>
</evidence>
<proteinExistence type="predicted"/>
<evidence type="ECO:0000256" key="1">
    <source>
        <dbReference type="ARBA" id="ARBA00011494"/>
    </source>
</evidence>
<gene>
    <name evidence="6" type="ORF">CALMAC_LOCUS414</name>
</gene>
<dbReference type="GO" id="GO:0030674">
    <property type="term" value="F:protein-macromolecule adaptor activity"/>
    <property type="evidence" value="ECO:0007669"/>
    <property type="project" value="TreeGrafter"/>
</dbReference>
<evidence type="ECO:0000256" key="2">
    <source>
        <dbReference type="ARBA" id="ARBA00014294"/>
    </source>
</evidence>
<comment type="function">
    <text evidence="4">Involved in peroxisome biosynthesis and integrity. Assembles membrane vesicles before the matrix proteins are translocated. As a docking factor for PEX19, is necessary for the import of peroxisomal membrane proteins in the peroxisomes.</text>
</comment>
<reference evidence="6 7" key="1">
    <citation type="submission" date="2019-01" db="EMBL/GenBank/DDBJ databases">
        <authorList>
            <person name="Sayadi A."/>
        </authorList>
    </citation>
    <scope>NUCLEOTIDE SEQUENCE [LARGE SCALE GENOMIC DNA]</scope>
</reference>
<organism evidence="6 7">
    <name type="scientific">Callosobruchus maculatus</name>
    <name type="common">Southern cowpea weevil</name>
    <name type="synonym">Pulse bruchid</name>
    <dbReference type="NCBI Taxonomy" id="64391"/>
    <lineage>
        <taxon>Eukaryota</taxon>
        <taxon>Metazoa</taxon>
        <taxon>Ecdysozoa</taxon>
        <taxon>Arthropoda</taxon>
        <taxon>Hexapoda</taxon>
        <taxon>Insecta</taxon>
        <taxon>Pterygota</taxon>
        <taxon>Neoptera</taxon>
        <taxon>Endopterygota</taxon>
        <taxon>Coleoptera</taxon>
        <taxon>Polyphaga</taxon>
        <taxon>Cucujiformia</taxon>
        <taxon>Chrysomeloidea</taxon>
        <taxon>Chrysomelidae</taxon>
        <taxon>Bruchinae</taxon>
        <taxon>Bruchini</taxon>
        <taxon>Callosobruchus</taxon>
    </lineage>
</organism>
<dbReference type="Proteomes" id="UP000410492">
    <property type="component" value="Unassembled WGS sequence"/>
</dbReference>
<dbReference type="GO" id="GO:0045046">
    <property type="term" value="P:protein import into peroxisome membrane"/>
    <property type="evidence" value="ECO:0007669"/>
    <property type="project" value="TreeGrafter"/>
</dbReference>
<dbReference type="AlphaFoldDB" id="A0A653BEU8"/>
<dbReference type="PANTHER" id="PTHR28080">
    <property type="entry name" value="PEROXISOMAL BIOGENESIS FACTOR 3"/>
    <property type="match status" value="1"/>
</dbReference>